<evidence type="ECO:0000313" key="3">
    <source>
        <dbReference type="Proteomes" id="UP000693946"/>
    </source>
</evidence>
<feature type="region of interest" description="Disordered" evidence="1">
    <location>
        <begin position="25"/>
        <end position="45"/>
    </location>
</feature>
<accession>A0AAV6SRP7</accession>
<evidence type="ECO:0000256" key="1">
    <source>
        <dbReference type="SAM" id="MobiDB-lite"/>
    </source>
</evidence>
<sequence>MVSGCSGFDADLFRASVSVCERISRQPPPAVAEPEQERREEEAAAAEEVVVVGESQQHKLGVCVWTPSWEQWSCVSP</sequence>
<reference evidence="2 3" key="1">
    <citation type="journal article" date="2021" name="Sci. Rep.">
        <title>Chromosome anchoring in Senegalese sole (Solea senegalensis) reveals sex-associated markers and genome rearrangements in flatfish.</title>
        <authorList>
            <person name="Guerrero-Cozar I."/>
            <person name="Gomez-Garrido J."/>
            <person name="Berbel C."/>
            <person name="Martinez-Blanch J.F."/>
            <person name="Alioto T."/>
            <person name="Claros M.G."/>
            <person name="Gagnaire P.A."/>
            <person name="Manchado M."/>
        </authorList>
    </citation>
    <scope>NUCLEOTIDE SEQUENCE [LARGE SCALE GENOMIC DNA]</scope>
    <source>
        <strain evidence="2">Sse05_10M</strain>
    </source>
</reference>
<comment type="caution">
    <text evidence="2">The sequence shown here is derived from an EMBL/GenBank/DDBJ whole genome shotgun (WGS) entry which is preliminary data.</text>
</comment>
<dbReference type="AlphaFoldDB" id="A0AAV6SRP7"/>
<dbReference type="EMBL" id="JAGKHQ010000003">
    <property type="protein sequence ID" value="KAG7519677.1"/>
    <property type="molecule type" value="Genomic_DNA"/>
</dbReference>
<proteinExistence type="predicted"/>
<keyword evidence="3" id="KW-1185">Reference proteome</keyword>
<name>A0AAV6SRP7_SOLSE</name>
<dbReference type="Proteomes" id="UP000693946">
    <property type="component" value="Linkage Group LG11"/>
</dbReference>
<protein>
    <submittedName>
        <fullName evidence="2">Uncharacterized protein</fullName>
    </submittedName>
</protein>
<organism evidence="2 3">
    <name type="scientific">Solea senegalensis</name>
    <name type="common">Senegalese sole</name>
    <dbReference type="NCBI Taxonomy" id="28829"/>
    <lineage>
        <taxon>Eukaryota</taxon>
        <taxon>Metazoa</taxon>
        <taxon>Chordata</taxon>
        <taxon>Craniata</taxon>
        <taxon>Vertebrata</taxon>
        <taxon>Euteleostomi</taxon>
        <taxon>Actinopterygii</taxon>
        <taxon>Neopterygii</taxon>
        <taxon>Teleostei</taxon>
        <taxon>Neoteleostei</taxon>
        <taxon>Acanthomorphata</taxon>
        <taxon>Carangaria</taxon>
        <taxon>Pleuronectiformes</taxon>
        <taxon>Pleuronectoidei</taxon>
        <taxon>Soleidae</taxon>
        <taxon>Solea</taxon>
    </lineage>
</organism>
<evidence type="ECO:0000313" key="2">
    <source>
        <dbReference type="EMBL" id="KAG7519677.1"/>
    </source>
</evidence>
<gene>
    <name evidence="2" type="ORF">JOB18_013659</name>
</gene>